<dbReference type="GO" id="GO:0005524">
    <property type="term" value="F:ATP binding"/>
    <property type="evidence" value="ECO:0007669"/>
    <property type="project" value="UniProtKB-KW"/>
</dbReference>
<dbReference type="SUPFAM" id="SSF46894">
    <property type="entry name" value="C-terminal effector domain of the bipartite response regulators"/>
    <property type="match status" value="1"/>
</dbReference>
<dbReference type="InterPro" id="IPR036388">
    <property type="entry name" value="WH-like_DNA-bd_sf"/>
</dbReference>
<dbReference type="OrthoDB" id="144293at2"/>
<dbReference type="PROSITE" id="PS00622">
    <property type="entry name" value="HTH_LUXR_1"/>
    <property type="match status" value="1"/>
</dbReference>
<dbReference type="EMBL" id="RCWJ01000002">
    <property type="protein sequence ID" value="RLQ84132.1"/>
    <property type="molecule type" value="Genomic_DNA"/>
</dbReference>
<evidence type="ECO:0000256" key="2">
    <source>
        <dbReference type="ARBA" id="ARBA00022840"/>
    </source>
</evidence>
<dbReference type="GO" id="GO:0004016">
    <property type="term" value="F:adenylate cyclase activity"/>
    <property type="evidence" value="ECO:0007669"/>
    <property type="project" value="TreeGrafter"/>
</dbReference>
<dbReference type="InterPro" id="IPR041664">
    <property type="entry name" value="AAA_16"/>
</dbReference>
<keyword evidence="1" id="KW-0547">Nucleotide-binding</keyword>
<dbReference type="InterPro" id="IPR016032">
    <property type="entry name" value="Sig_transdc_resp-reg_C-effctor"/>
</dbReference>
<reference evidence="4 5" key="1">
    <citation type="submission" date="2018-10" db="EMBL/GenBank/DDBJ databases">
        <authorList>
            <person name="Li J."/>
        </authorList>
    </citation>
    <scope>NUCLEOTIDE SEQUENCE [LARGE SCALE GENOMIC DNA]</scope>
    <source>
        <strain evidence="4 5">ZD1-4</strain>
    </source>
</reference>
<feature type="domain" description="HTH luxR-type" evidence="3">
    <location>
        <begin position="887"/>
        <end position="952"/>
    </location>
</feature>
<evidence type="ECO:0000313" key="4">
    <source>
        <dbReference type="EMBL" id="RLQ84132.1"/>
    </source>
</evidence>
<dbReference type="SUPFAM" id="SSF52540">
    <property type="entry name" value="P-loop containing nucleoside triphosphate hydrolases"/>
    <property type="match status" value="1"/>
</dbReference>
<dbReference type="Gene3D" id="1.10.10.10">
    <property type="entry name" value="Winged helix-like DNA-binding domain superfamily/Winged helix DNA-binding domain"/>
    <property type="match status" value="1"/>
</dbReference>
<accession>A0A3L7J6J8</accession>
<dbReference type="CDD" id="cd06170">
    <property type="entry name" value="LuxR_C_like"/>
    <property type="match status" value="1"/>
</dbReference>
<dbReference type="Pfam" id="PF00196">
    <property type="entry name" value="GerE"/>
    <property type="match status" value="1"/>
</dbReference>
<proteinExistence type="predicted"/>
<organism evidence="4 5">
    <name type="scientific">Mycetocola zhadangensis</name>
    <dbReference type="NCBI Taxonomy" id="1164595"/>
    <lineage>
        <taxon>Bacteria</taxon>
        <taxon>Bacillati</taxon>
        <taxon>Actinomycetota</taxon>
        <taxon>Actinomycetes</taxon>
        <taxon>Micrococcales</taxon>
        <taxon>Microbacteriaceae</taxon>
        <taxon>Mycetocola</taxon>
    </lineage>
</organism>
<dbReference type="Pfam" id="PF13191">
    <property type="entry name" value="AAA_16"/>
    <property type="match status" value="1"/>
</dbReference>
<gene>
    <name evidence="4" type="ORF">D9V28_07835</name>
</gene>
<keyword evidence="2" id="KW-0067">ATP-binding</keyword>
<evidence type="ECO:0000313" key="5">
    <source>
        <dbReference type="Proteomes" id="UP000282460"/>
    </source>
</evidence>
<dbReference type="PANTHER" id="PTHR16305">
    <property type="entry name" value="TESTICULAR SOLUBLE ADENYLYL CYCLASE"/>
    <property type="match status" value="1"/>
</dbReference>
<dbReference type="SMART" id="SM00421">
    <property type="entry name" value="HTH_LUXR"/>
    <property type="match status" value="1"/>
</dbReference>
<comment type="caution">
    <text evidence="4">The sequence shown here is derived from an EMBL/GenBank/DDBJ whole genome shotgun (WGS) entry which is preliminary data.</text>
</comment>
<protein>
    <submittedName>
        <fullName evidence="4">LuxR family transcriptional regulator</fullName>
    </submittedName>
</protein>
<dbReference type="PRINTS" id="PR00038">
    <property type="entry name" value="HTHLUXR"/>
</dbReference>
<dbReference type="GO" id="GO:0005737">
    <property type="term" value="C:cytoplasm"/>
    <property type="evidence" value="ECO:0007669"/>
    <property type="project" value="TreeGrafter"/>
</dbReference>
<dbReference type="AlphaFoldDB" id="A0A3L7J6J8"/>
<dbReference type="InterPro" id="IPR027417">
    <property type="entry name" value="P-loop_NTPase"/>
</dbReference>
<dbReference type="GO" id="GO:0003677">
    <property type="term" value="F:DNA binding"/>
    <property type="evidence" value="ECO:0007669"/>
    <property type="project" value="InterPro"/>
</dbReference>
<dbReference type="InterPro" id="IPR000792">
    <property type="entry name" value="Tscrpt_reg_LuxR_C"/>
</dbReference>
<dbReference type="PANTHER" id="PTHR16305:SF35">
    <property type="entry name" value="TRANSCRIPTIONAL ACTIVATOR DOMAIN"/>
    <property type="match status" value="1"/>
</dbReference>
<sequence>MEARGSVPDPVLVGRDAELAVLRAILERASGGDAATLLVTGDPGVGKTALVRGVKRLAGSVTELYGTCLPLTSLSVPFLALRSAVRNLSPDDGPPPPRVTDTTMNVPVLIDTWLDELCAIRPVVLTVDDLQWADQSTLDVLMYLIAGRVRRPLTILCTIRKDDSNLRLQRWLADIRRLPEITELVLQPLDRIATGEQMAKIFDSTPHQSLVDEVYSHTRGNAYLTRLVVSGLSANARHIRSNFPDDLRSAVLQSWRQLSPEARRLAQTLAVNGGPMSVNDLEAVSGVHDILPLLAEAVDAGTVDAAPNGTYWFHHPLIAEVLERSLAPDSSHRWHARFADYYEGKLSDGPGRIEVLVAVADHHDRAGHAAEALDWALQAAEEAGDSGGRPEMLRLLRRAVALRKELPDASASVHDLLVRLRAAADAAGAHEEELGAIEQLLENPDLPPLDVAEMLVRRMHLRFSTGRAFLSVPEARAAVDVARSDASSWQYALALAELAHAELWAGVDGASARAADALDLALSAGHPRAMSYAHSAMAMAVLFDQHNDAEAFDHASKGLEEAVDARDWWAYVHAASWEAHALETWTAQEFANHLSGRRERLSALNAPHTYLAYLSAEESSSRLAFGDWMTVLGGLRVVLGSDPGAVADATARLTAARLSAWQGHTAEAHAHLERADELFGDKSEFLALPFDAVRSEVALAQGNNTAAFDAALAGATFTGLPPMRCEWLVPLAASALANLIGEQRDAGQDPTDLIDQLDGFVAQFPAVIRHTGAGSDLYDRQCSALEALYAAEVARGRAHADLGIQWVNVADRFADARLPWEETYACWRAAESLLTRGHHHRDQAASVLRRGVDLSERLSADPLGQLLLSLAETARVPLGHVEQAGTSRLPEAGLTPREHEILDHVIAGRTYSEIARALVISEKTVSSHISNLLRKTGTANRVDLARFASRTLRE</sequence>
<name>A0A3L7J6J8_9MICO</name>
<dbReference type="RefSeq" id="WP_121659178.1">
    <property type="nucleotide sequence ID" value="NZ_BMEK01000002.1"/>
</dbReference>
<dbReference type="Gene3D" id="3.40.50.300">
    <property type="entry name" value="P-loop containing nucleotide triphosphate hydrolases"/>
    <property type="match status" value="1"/>
</dbReference>
<evidence type="ECO:0000259" key="3">
    <source>
        <dbReference type="PROSITE" id="PS50043"/>
    </source>
</evidence>
<dbReference type="GO" id="GO:0006355">
    <property type="term" value="P:regulation of DNA-templated transcription"/>
    <property type="evidence" value="ECO:0007669"/>
    <property type="project" value="InterPro"/>
</dbReference>
<keyword evidence="5" id="KW-1185">Reference proteome</keyword>
<dbReference type="PROSITE" id="PS50043">
    <property type="entry name" value="HTH_LUXR_2"/>
    <property type="match status" value="1"/>
</dbReference>
<dbReference type="Proteomes" id="UP000282460">
    <property type="component" value="Unassembled WGS sequence"/>
</dbReference>
<evidence type="ECO:0000256" key="1">
    <source>
        <dbReference type="ARBA" id="ARBA00022741"/>
    </source>
</evidence>